<keyword evidence="1" id="KW-0812">Transmembrane</keyword>
<dbReference type="InterPro" id="IPR002994">
    <property type="entry name" value="Surf1/Shy1"/>
</dbReference>
<evidence type="ECO:0000313" key="2">
    <source>
        <dbReference type="EMBL" id="ASY15469.1"/>
    </source>
</evidence>
<name>A0A249KFI2_9ACTN</name>
<protein>
    <recommendedName>
        <fullName evidence="1">SURF1-like protein</fullName>
    </recommendedName>
</protein>
<comment type="similarity">
    <text evidence="1">Belongs to the SURF1 family.</text>
</comment>
<comment type="subcellular location">
    <subcellularLocation>
        <location evidence="1">Cell membrane</location>
        <topology evidence="1">Multi-pass membrane protein</topology>
    </subcellularLocation>
</comment>
<comment type="caution">
    <text evidence="1">Lacks conserved residue(s) required for the propagation of feature annotation.</text>
</comment>
<organism evidence="2 3">
    <name type="scientific">Candidatus Planktophila sulfonica</name>
    <dbReference type="NCBI Taxonomy" id="1884904"/>
    <lineage>
        <taxon>Bacteria</taxon>
        <taxon>Bacillati</taxon>
        <taxon>Actinomycetota</taxon>
        <taxon>Actinomycetes</taxon>
        <taxon>Candidatus Nanopelagicales</taxon>
        <taxon>Candidatus Nanopelagicaceae</taxon>
        <taxon>Candidatus Planktophila</taxon>
    </lineage>
</organism>
<dbReference type="EMBL" id="CP016773">
    <property type="protein sequence ID" value="ASY15469.1"/>
    <property type="molecule type" value="Genomic_DNA"/>
</dbReference>
<reference evidence="2 3" key="1">
    <citation type="submission" date="2016-07" db="EMBL/GenBank/DDBJ databases">
        <title>High microdiversification within the ubiquitous acI lineage of Actinobacteria.</title>
        <authorList>
            <person name="Neuenschwander S.M."/>
            <person name="Salcher M."/>
            <person name="Ghai R."/>
            <person name="Pernthaler J."/>
        </authorList>
    </citation>
    <scope>NUCLEOTIDE SEQUENCE [LARGE SCALE GENOMIC DNA]</scope>
    <source>
        <strain evidence="2">MMS-IA-56</strain>
    </source>
</reference>
<dbReference type="KEGG" id="psuf:A1sIA56_00755"/>
<evidence type="ECO:0000313" key="3">
    <source>
        <dbReference type="Proteomes" id="UP000217215"/>
    </source>
</evidence>
<dbReference type="Proteomes" id="UP000217215">
    <property type="component" value="Chromosome"/>
</dbReference>
<dbReference type="GO" id="GO:0005886">
    <property type="term" value="C:plasma membrane"/>
    <property type="evidence" value="ECO:0007669"/>
    <property type="project" value="UniProtKB-SubCell"/>
</dbReference>
<sequence length="226" mass="25242">MTKKLLQAFTVLVLASIFIGLGIWQLQRAQEMDDQKKVLVDTTIYPLAQKATPTGTIPPESIAKLVTTEGHYIATYKAPNQKDGSGKVADWEVALLEKDGENAILVVRGLWADRLTNPEIVMSKQITLTGTLLPKQNDDRAANTSSQLSRLDSSILVSSYPGQLYDGFILATNEVVDGQKVDRVRISAPELTSGVPGYYWQHISYVVVWWFMALLVLWAPFYRRKD</sequence>
<keyword evidence="3" id="KW-1185">Reference proteome</keyword>
<evidence type="ECO:0000256" key="1">
    <source>
        <dbReference type="RuleBase" id="RU363076"/>
    </source>
</evidence>
<dbReference type="AlphaFoldDB" id="A0A249KFI2"/>
<keyword evidence="1" id="KW-0472">Membrane</keyword>
<proteinExistence type="inferred from homology"/>
<accession>A0A249KFI2</accession>
<dbReference type="RefSeq" id="WP_190277014.1">
    <property type="nucleotide sequence ID" value="NZ_CP016773.1"/>
</dbReference>
<keyword evidence="1" id="KW-1133">Transmembrane helix</keyword>
<dbReference type="Pfam" id="PF02104">
    <property type="entry name" value="SURF1"/>
    <property type="match status" value="1"/>
</dbReference>
<keyword evidence="1" id="KW-1003">Cell membrane</keyword>
<feature type="transmembrane region" description="Helical" evidence="1">
    <location>
        <begin position="199"/>
        <end position="221"/>
    </location>
</feature>
<gene>
    <name evidence="2" type="ORF">A1sIA56_00755</name>
</gene>